<dbReference type="PANTHER" id="PTHR42776">
    <property type="entry name" value="SERINE PEPTIDASE S9 FAMILY MEMBER"/>
    <property type="match status" value="1"/>
</dbReference>
<keyword evidence="2" id="KW-0720">Serine protease</keyword>
<evidence type="ECO:0000256" key="1">
    <source>
        <dbReference type="ARBA" id="ARBA00022801"/>
    </source>
</evidence>
<dbReference type="Gene3D" id="3.40.50.1820">
    <property type="entry name" value="alpha/beta hydrolase"/>
    <property type="match status" value="1"/>
</dbReference>
<dbReference type="Proteomes" id="UP000312512">
    <property type="component" value="Unassembled WGS sequence"/>
</dbReference>
<dbReference type="SUPFAM" id="SSF53474">
    <property type="entry name" value="alpha/beta-Hydrolases"/>
    <property type="match status" value="1"/>
</dbReference>
<dbReference type="AlphaFoldDB" id="A0A5C4WAM1"/>
<dbReference type="Gene3D" id="2.120.10.30">
    <property type="entry name" value="TolB, C-terminal domain"/>
    <property type="match status" value="1"/>
</dbReference>
<gene>
    <name evidence="4" type="ORF">FH608_023855</name>
</gene>
<evidence type="ECO:0000259" key="3">
    <source>
        <dbReference type="Pfam" id="PF00326"/>
    </source>
</evidence>
<organism evidence="4 5">
    <name type="scientific">Nonomuraea phyllanthi</name>
    <dbReference type="NCBI Taxonomy" id="2219224"/>
    <lineage>
        <taxon>Bacteria</taxon>
        <taxon>Bacillati</taxon>
        <taxon>Actinomycetota</taxon>
        <taxon>Actinomycetes</taxon>
        <taxon>Streptosporangiales</taxon>
        <taxon>Streptosporangiaceae</taxon>
        <taxon>Nonomuraea</taxon>
    </lineage>
</organism>
<evidence type="ECO:0000256" key="2">
    <source>
        <dbReference type="ARBA" id="ARBA00022825"/>
    </source>
</evidence>
<sequence>MSWAWRPASPPEPQQYAAAGSTEPERPCHMPGYLDFVPQQRFQPTLALSPDGHLVAYSSHASGHYDLWVVPVSGGEPRRVAGFDDRAVRQIAWTPSGDRLVFTADENGDEQFRLYLVALDGSDLTEISSGPDCQRVLATSPFDPTGRFLAYTANDRDPAAQDLIVHDLQTSELRRFTPPQGVAFEAASLSPEGRWLLATGFRSNTDIAIYLINLSDPDAEPVCLTSALGEGVFEPGVWAADSSGFHLLTDHWSEFTAAAFYDLAASSLQAIARPKWDVEVLDAAAGVRIWSVNEGGSSRLHADRDGSPVSLPGIPPGVISALSLAPDASFAVLLINSAARPAEIAVLDLARHEFRYLTDTRPPALHVIDPVAPELITYPARDGRDVHALLYRPDGPGPHPVLLSIHGGPESQERPLYARSGLYQHLLHQGIAILAPNFAGSTGYGTAHQKLIYCDWGGIDLDDLDHAVKYLHALDWTDPNRLAVMGASYGGFAALSCLARLPYPWAAGVSICGPSNLLTLAKASPPTWKTFVATVLGDPDTRAEQLLERSPVTYADGITAPLFVLQGAHDPRVPQAESDQIVARLRERGVEVRYDIYPDEGHGFTNRANELTAYEAISAFLHNHLIATTADRPEPLHVG</sequence>
<dbReference type="Gene3D" id="2.120.10.60">
    <property type="entry name" value="Tricorn protease N-terminal domain"/>
    <property type="match status" value="1"/>
</dbReference>
<keyword evidence="5" id="KW-1185">Reference proteome</keyword>
<dbReference type="InterPro" id="IPR011659">
    <property type="entry name" value="WD40"/>
</dbReference>
<dbReference type="GO" id="GO:0004252">
    <property type="term" value="F:serine-type endopeptidase activity"/>
    <property type="evidence" value="ECO:0007669"/>
    <property type="project" value="TreeGrafter"/>
</dbReference>
<proteinExistence type="predicted"/>
<evidence type="ECO:0000313" key="5">
    <source>
        <dbReference type="Proteomes" id="UP000312512"/>
    </source>
</evidence>
<dbReference type="InterPro" id="IPR001375">
    <property type="entry name" value="Peptidase_S9_cat"/>
</dbReference>
<dbReference type="Pfam" id="PF00326">
    <property type="entry name" value="Peptidase_S9"/>
    <property type="match status" value="1"/>
</dbReference>
<keyword evidence="2" id="KW-0645">Protease</keyword>
<feature type="domain" description="Peptidase S9 prolyl oligopeptidase catalytic" evidence="3">
    <location>
        <begin position="425"/>
        <end position="625"/>
    </location>
</feature>
<dbReference type="InterPro" id="IPR011042">
    <property type="entry name" value="6-blade_b-propeller_TolB-like"/>
</dbReference>
<comment type="caution">
    <text evidence="4">The sequence shown here is derived from an EMBL/GenBank/DDBJ whole genome shotgun (WGS) entry which is preliminary data.</text>
</comment>
<evidence type="ECO:0000313" key="4">
    <source>
        <dbReference type="EMBL" id="KAB8192544.1"/>
    </source>
</evidence>
<accession>A0A5C4WAM1</accession>
<reference evidence="4 5" key="1">
    <citation type="submission" date="2019-10" db="EMBL/GenBank/DDBJ databases">
        <title>Nonomuraea sp. nov., isolated from Phyllanthus amarus.</title>
        <authorList>
            <person name="Klykleung N."/>
            <person name="Tanasupawat S."/>
        </authorList>
    </citation>
    <scope>NUCLEOTIDE SEQUENCE [LARGE SCALE GENOMIC DNA]</scope>
    <source>
        <strain evidence="4 5">PA1-10</strain>
    </source>
</reference>
<dbReference type="EMBL" id="VDLX02000009">
    <property type="protein sequence ID" value="KAB8192544.1"/>
    <property type="molecule type" value="Genomic_DNA"/>
</dbReference>
<dbReference type="SUPFAM" id="SSF82171">
    <property type="entry name" value="DPP6 N-terminal domain-like"/>
    <property type="match status" value="1"/>
</dbReference>
<dbReference type="InterPro" id="IPR029058">
    <property type="entry name" value="AB_hydrolase_fold"/>
</dbReference>
<protein>
    <submittedName>
        <fullName evidence="4">Prolyl oligopeptidase family serine peptidase</fullName>
    </submittedName>
</protein>
<dbReference type="OrthoDB" id="128799at2"/>
<name>A0A5C4WAM1_9ACTN</name>
<dbReference type="PANTHER" id="PTHR42776:SF27">
    <property type="entry name" value="DIPEPTIDYL PEPTIDASE FAMILY MEMBER 6"/>
    <property type="match status" value="1"/>
</dbReference>
<dbReference type="Pfam" id="PF07676">
    <property type="entry name" value="PD40"/>
    <property type="match status" value="1"/>
</dbReference>
<dbReference type="GO" id="GO:0006508">
    <property type="term" value="P:proteolysis"/>
    <property type="evidence" value="ECO:0007669"/>
    <property type="project" value="InterPro"/>
</dbReference>
<keyword evidence="1" id="KW-0378">Hydrolase</keyword>